<dbReference type="InterPro" id="IPR006375">
    <property type="entry name" value="Man1P_GuaTrfase/Man6P_Isoase"/>
</dbReference>
<dbReference type="Pfam" id="PF22640">
    <property type="entry name" value="ManC_GMP_beta-helix"/>
    <property type="match status" value="1"/>
</dbReference>
<keyword evidence="4 12" id="KW-0548">Nucleotidyltransferase</keyword>
<evidence type="ECO:0000256" key="8">
    <source>
        <dbReference type="RuleBase" id="RU004190"/>
    </source>
</evidence>
<evidence type="ECO:0000259" key="11">
    <source>
        <dbReference type="Pfam" id="PF22640"/>
    </source>
</evidence>
<dbReference type="Pfam" id="PF00483">
    <property type="entry name" value="NTP_transferase"/>
    <property type="match status" value="1"/>
</dbReference>
<dbReference type="InterPro" id="IPR051161">
    <property type="entry name" value="Mannose-6P_isomerase_type2"/>
</dbReference>
<dbReference type="NCBIfam" id="TIGR01479">
    <property type="entry name" value="GMP_PMI"/>
    <property type="match status" value="1"/>
</dbReference>
<dbReference type="GO" id="GO:0004475">
    <property type="term" value="F:mannose-1-phosphate guanylyltransferase (GTP) activity"/>
    <property type="evidence" value="ECO:0007669"/>
    <property type="project" value="UniProtKB-EC"/>
</dbReference>
<dbReference type="FunFam" id="3.90.550.10:FF:000046">
    <property type="entry name" value="Mannose-1-phosphate guanylyltransferase (GDP)"/>
    <property type="match status" value="1"/>
</dbReference>
<dbReference type="EC" id="2.7.7.13" evidence="2"/>
<name>A0A399ES20_9DEIN</name>
<protein>
    <recommendedName>
        <fullName evidence="2">mannose-1-phosphate guanylyltransferase</fullName>
        <ecNumber evidence="2">2.7.7.13</ecNumber>
    </recommendedName>
</protein>
<dbReference type="Pfam" id="PF01050">
    <property type="entry name" value="MannoseP_isomer"/>
    <property type="match status" value="1"/>
</dbReference>
<dbReference type="PANTHER" id="PTHR46390">
    <property type="entry name" value="MANNOSE-1-PHOSPHATE GUANYLYLTRANSFERASE"/>
    <property type="match status" value="1"/>
</dbReference>
<feature type="domain" description="Mannose-6-phosphate isomerase type II C-terminal" evidence="10">
    <location>
        <begin position="353"/>
        <end position="465"/>
    </location>
</feature>
<dbReference type="InterPro" id="IPR001538">
    <property type="entry name" value="Man6P_isomerase-2_C"/>
</dbReference>
<evidence type="ECO:0000256" key="4">
    <source>
        <dbReference type="ARBA" id="ARBA00022695"/>
    </source>
</evidence>
<dbReference type="InterPro" id="IPR011051">
    <property type="entry name" value="RmlC_Cupin_sf"/>
</dbReference>
<dbReference type="PANTHER" id="PTHR46390:SF1">
    <property type="entry name" value="MANNOSE-1-PHOSPHATE GUANYLYLTRANSFERASE"/>
    <property type="match status" value="1"/>
</dbReference>
<comment type="similarity">
    <text evidence="1 8">Belongs to the mannose-6-phosphate isomerase type 2 family.</text>
</comment>
<dbReference type="OrthoDB" id="9806359at2"/>
<gene>
    <name evidence="12" type="primary">rfbM</name>
    <name evidence="12" type="ORF">Mrose_02234</name>
</gene>
<dbReference type="InterPro" id="IPR014710">
    <property type="entry name" value="RmlC-like_jellyroll"/>
</dbReference>
<dbReference type="SUPFAM" id="SSF51182">
    <property type="entry name" value="RmlC-like cupins"/>
    <property type="match status" value="1"/>
</dbReference>
<dbReference type="CDD" id="cd02509">
    <property type="entry name" value="GDP-M1P_Guanylyltransferase"/>
    <property type="match status" value="1"/>
</dbReference>
<dbReference type="Gene3D" id="2.60.120.10">
    <property type="entry name" value="Jelly Rolls"/>
    <property type="match status" value="1"/>
</dbReference>
<sequence>MVAVILSGGAGTRLWPVSRELYPKPFMRLPDGQSLLQKALLRAVSIPGVREVLTVTGQEHYFSTKNEYAATELPEGLELSYVVEPLRRNTAPAIALAALHTAQRHGPEAVMLVLSSDQLVDNLAAFVQAVQQAEGAARQGYLVTFGIRPTYPATGFGYIQQGEALGEGVFRVERFVEKPDLETARGYLDQGTFSWNAGIFCFQAGAYLEALKTLSPEVYEAVLRCWESSPKSSPSYIDAASFKAVPNISVDYAVMEKSDRVAVVPAAFGWSDLGSWDATAELVPPDAQGNRIFGDVVLVDAHDTFVQSEGRVVAAIGVEKLVIVDTPDALLVARRDRVQDVKKVVEQLQAKQHQAANRHRTVQRPWGSYTLLEEGPNFTIRRLVVRPGQSQLLQLHHHRSEHWVVVSGTARVVRGEQELWLRTNESINIPAATPHRLSNPGLIDLVIIEVQSGEYLGEDDVVRLETSEELLLESGRGD</sequence>
<evidence type="ECO:0000256" key="3">
    <source>
        <dbReference type="ARBA" id="ARBA00022679"/>
    </source>
</evidence>
<dbReference type="InterPro" id="IPR054566">
    <property type="entry name" value="ManC/GMP-like_b-helix"/>
</dbReference>
<evidence type="ECO:0000259" key="10">
    <source>
        <dbReference type="Pfam" id="PF01050"/>
    </source>
</evidence>
<dbReference type="AlphaFoldDB" id="A0A399ES20"/>
<evidence type="ECO:0000256" key="2">
    <source>
        <dbReference type="ARBA" id="ARBA00012387"/>
    </source>
</evidence>
<accession>A0A399ES20</accession>
<dbReference type="GO" id="GO:0005525">
    <property type="term" value="F:GTP binding"/>
    <property type="evidence" value="ECO:0007669"/>
    <property type="project" value="UniProtKB-KW"/>
</dbReference>
<dbReference type="EMBL" id="QWLA01000043">
    <property type="protein sequence ID" value="RIH85362.1"/>
    <property type="molecule type" value="Genomic_DNA"/>
</dbReference>
<keyword evidence="13" id="KW-1185">Reference proteome</keyword>
<proteinExistence type="inferred from homology"/>
<comment type="caution">
    <text evidence="12">The sequence shown here is derived from an EMBL/GenBank/DDBJ whole genome shotgun (WGS) entry which is preliminary data.</text>
</comment>
<evidence type="ECO:0000259" key="9">
    <source>
        <dbReference type="Pfam" id="PF00483"/>
    </source>
</evidence>
<evidence type="ECO:0000256" key="1">
    <source>
        <dbReference type="ARBA" id="ARBA00006115"/>
    </source>
</evidence>
<feature type="domain" description="Nucleotidyl transferase" evidence="9">
    <location>
        <begin position="3"/>
        <end position="282"/>
    </location>
</feature>
<dbReference type="SUPFAM" id="SSF53448">
    <property type="entry name" value="Nucleotide-diphospho-sugar transferases"/>
    <property type="match status" value="1"/>
</dbReference>
<dbReference type="CDD" id="cd02213">
    <property type="entry name" value="cupin_PMI_typeII_C"/>
    <property type="match status" value="1"/>
</dbReference>
<organism evidence="12 13">
    <name type="scientific">Calidithermus roseus</name>
    <dbReference type="NCBI Taxonomy" id="1644118"/>
    <lineage>
        <taxon>Bacteria</taxon>
        <taxon>Thermotogati</taxon>
        <taxon>Deinococcota</taxon>
        <taxon>Deinococci</taxon>
        <taxon>Thermales</taxon>
        <taxon>Thermaceae</taxon>
        <taxon>Calidithermus</taxon>
    </lineage>
</organism>
<dbReference type="InterPro" id="IPR029044">
    <property type="entry name" value="Nucleotide-diphossugar_trans"/>
</dbReference>
<keyword evidence="6" id="KW-0342">GTP-binding</keyword>
<dbReference type="Gene3D" id="3.90.550.10">
    <property type="entry name" value="Spore Coat Polysaccharide Biosynthesis Protein SpsA, Chain A"/>
    <property type="match status" value="1"/>
</dbReference>
<reference evidence="12 13" key="1">
    <citation type="submission" date="2018-08" db="EMBL/GenBank/DDBJ databases">
        <title>Meiothermus roseus NBRC 110900 genome sequencing project.</title>
        <authorList>
            <person name="Da Costa M.S."/>
            <person name="Albuquerque L."/>
            <person name="Raposo P."/>
            <person name="Froufe H.J.C."/>
            <person name="Barroso C.S."/>
            <person name="Egas C."/>
        </authorList>
    </citation>
    <scope>NUCLEOTIDE SEQUENCE [LARGE SCALE GENOMIC DNA]</scope>
    <source>
        <strain evidence="12 13">NBRC 110900</strain>
    </source>
</reference>
<dbReference type="RefSeq" id="WP_119278297.1">
    <property type="nucleotide sequence ID" value="NZ_QWLA01000043.1"/>
</dbReference>
<dbReference type="Proteomes" id="UP000265341">
    <property type="component" value="Unassembled WGS sequence"/>
</dbReference>
<dbReference type="FunFam" id="2.60.120.10:FF:000032">
    <property type="entry name" value="Mannose-1-phosphate guanylyltransferase/mannose-6-phosphate isomerase"/>
    <property type="match status" value="1"/>
</dbReference>
<dbReference type="GO" id="GO:0009298">
    <property type="term" value="P:GDP-mannose biosynthetic process"/>
    <property type="evidence" value="ECO:0007669"/>
    <property type="project" value="TreeGrafter"/>
</dbReference>
<evidence type="ECO:0000256" key="6">
    <source>
        <dbReference type="ARBA" id="ARBA00023134"/>
    </source>
</evidence>
<comment type="catalytic activity">
    <reaction evidence="7">
        <text>alpha-D-mannose 1-phosphate + GTP + H(+) = GDP-alpha-D-mannose + diphosphate</text>
        <dbReference type="Rhea" id="RHEA:15229"/>
        <dbReference type="ChEBI" id="CHEBI:15378"/>
        <dbReference type="ChEBI" id="CHEBI:33019"/>
        <dbReference type="ChEBI" id="CHEBI:37565"/>
        <dbReference type="ChEBI" id="CHEBI:57527"/>
        <dbReference type="ChEBI" id="CHEBI:58409"/>
        <dbReference type="EC" id="2.7.7.13"/>
    </reaction>
</comment>
<evidence type="ECO:0000256" key="7">
    <source>
        <dbReference type="ARBA" id="ARBA00047343"/>
    </source>
</evidence>
<evidence type="ECO:0000313" key="12">
    <source>
        <dbReference type="EMBL" id="RIH85362.1"/>
    </source>
</evidence>
<feature type="domain" description="MannoseP isomerase/GMP-like beta-helix" evidence="11">
    <location>
        <begin position="294"/>
        <end position="348"/>
    </location>
</feature>
<evidence type="ECO:0000256" key="5">
    <source>
        <dbReference type="ARBA" id="ARBA00022741"/>
    </source>
</evidence>
<dbReference type="InterPro" id="IPR005835">
    <property type="entry name" value="NTP_transferase_dom"/>
</dbReference>
<keyword evidence="3 12" id="KW-0808">Transferase</keyword>
<dbReference type="GO" id="GO:0000271">
    <property type="term" value="P:polysaccharide biosynthetic process"/>
    <property type="evidence" value="ECO:0007669"/>
    <property type="project" value="InterPro"/>
</dbReference>
<evidence type="ECO:0000313" key="13">
    <source>
        <dbReference type="Proteomes" id="UP000265341"/>
    </source>
</evidence>
<keyword evidence="5" id="KW-0547">Nucleotide-binding</keyword>
<dbReference type="InterPro" id="IPR049577">
    <property type="entry name" value="GMPP_N"/>
</dbReference>